<keyword evidence="1" id="KW-0175">Coiled coil</keyword>
<keyword evidence="3" id="KW-1185">Reference proteome</keyword>
<name>A0AAJ1T422_9BACI</name>
<evidence type="ECO:0000256" key="1">
    <source>
        <dbReference type="SAM" id="Coils"/>
    </source>
</evidence>
<dbReference type="Proteomes" id="UP001237207">
    <property type="component" value="Unassembled WGS sequence"/>
</dbReference>
<dbReference type="NCBIfam" id="TIGR04450">
    <property type="entry name" value="Gpos_C8_like"/>
    <property type="match status" value="1"/>
</dbReference>
<proteinExistence type="predicted"/>
<dbReference type="EMBL" id="JAUSUC010000091">
    <property type="protein sequence ID" value="MDQ0216867.1"/>
    <property type="molecule type" value="Genomic_DNA"/>
</dbReference>
<evidence type="ECO:0000313" key="2">
    <source>
        <dbReference type="EMBL" id="MDQ0216867.1"/>
    </source>
</evidence>
<gene>
    <name evidence="2" type="ORF">J2S13_003365</name>
</gene>
<dbReference type="InterPro" id="IPR031032">
    <property type="entry name" value="Gpos_C8-like"/>
</dbReference>
<evidence type="ECO:0000313" key="3">
    <source>
        <dbReference type="Proteomes" id="UP001237207"/>
    </source>
</evidence>
<dbReference type="RefSeq" id="WP_307258945.1">
    <property type="nucleotide sequence ID" value="NZ_JAUSUC010000091.1"/>
</dbReference>
<sequence length="224" mass="24562">MALIFSLGTFLPNQANAQLNQPDCKTCSLKDVYSKDEMLEKLNELGVTIEDTNKNDQKLVKKLIKEQKKMDKEINKQLAKGFKDYKDAEMFLTFNNTHLGGYDYEKAIIYATLLKNKAGDIALVSAWVDPNKKELIKYTVGTITNENPEKFNELVSYEKVKDTEGDFTASDFKWNGKSFACGLSGVFACITYCGVVGLACGPGAAACGTVCDLACGAAFAYACS</sequence>
<dbReference type="AlphaFoldDB" id="A0AAJ1T422"/>
<protein>
    <submittedName>
        <fullName evidence="2">Immunity protein/bacteriocin</fullName>
    </submittedName>
</protein>
<reference evidence="2" key="1">
    <citation type="submission" date="2023-07" db="EMBL/GenBank/DDBJ databases">
        <title>Genomic Encyclopedia of Type Strains, Phase IV (KMG-IV): sequencing the most valuable type-strain genomes for metagenomic binning, comparative biology and taxonomic classification.</title>
        <authorList>
            <person name="Goeker M."/>
        </authorList>
    </citation>
    <scope>NUCLEOTIDE SEQUENCE</scope>
    <source>
        <strain evidence="2">DSM 23947</strain>
    </source>
</reference>
<organism evidence="2 3">
    <name type="scientific">Oikeobacillus pervagus</name>
    <dbReference type="NCBI Taxonomy" id="1325931"/>
    <lineage>
        <taxon>Bacteria</taxon>
        <taxon>Bacillati</taxon>
        <taxon>Bacillota</taxon>
        <taxon>Bacilli</taxon>
        <taxon>Bacillales</taxon>
        <taxon>Bacillaceae</taxon>
        <taxon>Oikeobacillus</taxon>
    </lineage>
</organism>
<feature type="coiled-coil region" evidence="1">
    <location>
        <begin position="35"/>
        <end position="80"/>
    </location>
</feature>
<comment type="caution">
    <text evidence="2">The sequence shown here is derived from an EMBL/GenBank/DDBJ whole genome shotgun (WGS) entry which is preliminary data.</text>
</comment>
<accession>A0AAJ1T422</accession>